<comment type="caution">
    <text evidence="1">The sequence shown here is derived from an EMBL/GenBank/DDBJ whole genome shotgun (WGS) entry which is preliminary data.</text>
</comment>
<gene>
    <name evidence="1" type="ORF">V6N11_033118</name>
</gene>
<accession>A0ABR2A1H6</accession>
<name>A0ABR2A1H6_9ROSI</name>
<protein>
    <recommendedName>
        <fullName evidence="3">DC1 domain-containing protein</fullName>
    </recommendedName>
</protein>
<sequence>MDLNESESGKGGEMEIHHFSHQHPLMFCLASGTAYCFGCDQSVQGPRYGCNEWNDYSICHGCSNLYYGFSYRCNEDCMSHYNWDIRCYNFKDINTVVNVSTPHTLEQPCLEVCICSGVIEG</sequence>
<organism evidence="1 2">
    <name type="scientific">Hibiscus sabdariffa</name>
    <name type="common">roselle</name>
    <dbReference type="NCBI Taxonomy" id="183260"/>
    <lineage>
        <taxon>Eukaryota</taxon>
        <taxon>Viridiplantae</taxon>
        <taxon>Streptophyta</taxon>
        <taxon>Embryophyta</taxon>
        <taxon>Tracheophyta</taxon>
        <taxon>Spermatophyta</taxon>
        <taxon>Magnoliopsida</taxon>
        <taxon>eudicotyledons</taxon>
        <taxon>Gunneridae</taxon>
        <taxon>Pentapetalae</taxon>
        <taxon>rosids</taxon>
        <taxon>malvids</taxon>
        <taxon>Malvales</taxon>
        <taxon>Malvaceae</taxon>
        <taxon>Malvoideae</taxon>
        <taxon>Hibiscus</taxon>
    </lineage>
</organism>
<evidence type="ECO:0000313" key="1">
    <source>
        <dbReference type="EMBL" id="KAK8486665.1"/>
    </source>
</evidence>
<dbReference type="EMBL" id="JBBPBN010000431">
    <property type="protein sequence ID" value="KAK8486665.1"/>
    <property type="molecule type" value="Genomic_DNA"/>
</dbReference>
<reference evidence="1 2" key="1">
    <citation type="journal article" date="2024" name="G3 (Bethesda)">
        <title>Genome assembly of Hibiscus sabdariffa L. provides insights into metabolisms of medicinal natural products.</title>
        <authorList>
            <person name="Kim T."/>
        </authorList>
    </citation>
    <scope>NUCLEOTIDE SEQUENCE [LARGE SCALE GENOMIC DNA]</scope>
    <source>
        <strain evidence="1">TK-2024</strain>
        <tissue evidence="1">Old leaves</tissue>
    </source>
</reference>
<keyword evidence="2" id="KW-1185">Reference proteome</keyword>
<dbReference type="Proteomes" id="UP001396334">
    <property type="component" value="Unassembled WGS sequence"/>
</dbReference>
<dbReference type="InterPro" id="IPR046349">
    <property type="entry name" value="C1-like_sf"/>
</dbReference>
<proteinExistence type="predicted"/>
<evidence type="ECO:0000313" key="2">
    <source>
        <dbReference type="Proteomes" id="UP001396334"/>
    </source>
</evidence>
<evidence type="ECO:0008006" key="3">
    <source>
        <dbReference type="Google" id="ProtNLM"/>
    </source>
</evidence>
<dbReference type="SUPFAM" id="SSF57889">
    <property type="entry name" value="Cysteine-rich domain"/>
    <property type="match status" value="1"/>
</dbReference>